<dbReference type="GO" id="GO:0019985">
    <property type="term" value="P:translesion synthesis"/>
    <property type="evidence" value="ECO:0007669"/>
    <property type="project" value="TreeGrafter"/>
</dbReference>
<dbReference type="GO" id="GO:0006298">
    <property type="term" value="P:mismatch repair"/>
    <property type="evidence" value="ECO:0007669"/>
    <property type="project" value="TreeGrafter"/>
</dbReference>
<dbReference type="PRINTS" id="PR00339">
    <property type="entry name" value="PCNACYCLIN"/>
</dbReference>
<dbReference type="EMBL" id="MN739317">
    <property type="protein sequence ID" value="QHS98482.1"/>
    <property type="molecule type" value="Genomic_DNA"/>
</dbReference>
<evidence type="ECO:0000259" key="4">
    <source>
        <dbReference type="Pfam" id="PF02747"/>
    </source>
</evidence>
<organism evidence="5">
    <name type="scientific">viral metagenome</name>
    <dbReference type="NCBI Taxonomy" id="1070528"/>
    <lineage>
        <taxon>unclassified sequences</taxon>
        <taxon>metagenomes</taxon>
        <taxon>organismal metagenomes</taxon>
    </lineage>
</organism>
<evidence type="ECO:0008006" key="6">
    <source>
        <dbReference type="Google" id="ProtNLM"/>
    </source>
</evidence>
<evidence type="ECO:0000259" key="3">
    <source>
        <dbReference type="Pfam" id="PF00705"/>
    </source>
</evidence>
<dbReference type="InterPro" id="IPR000730">
    <property type="entry name" value="Pr_cel_nuc_antig"/>
</dbReference>
<accession>A0A6C0C2F0</accession>
<feature type="domain" description="Proliferating cell nuclear antigen PCNA C-terminal" evidence="4">
    <location>
        <begin position="128"/>
        <end position="244"/>
    </location>
</feature>
<name>A0A6C0C2F0_9ZZZZ</name>
<dbReference type="SUPFAM" id="SSF55979">
    <property type="entry name" value="DNA clamp"/>
    <property type="match status" value="2"/>
</dbReference>
<dbReference type="GO" id="GO:0043626">
    <property type="term" value="C:PCNA complex"/>
    <property type="evidence" value="ECO:0007669"/>
    <property type="project" value="TreeGrafter"/>
</dbReference>
<dbReference type="CDD" id="cd00577">
    <property type="entry name" value="PCNA"/>
    <property type="match status" value="1"/>
</dbReference>
<dbReference type="PANTHER" id="PTHR11352">
    <property type="entry name" value="PROLIFERATING CELL NUCLEAR ANTIGEN"/>
    <property type="match status" value="1"/>
</dbReference>
<dbReference type="GO" id="GO:0006275">
    <property type="term" value="P:regulation of DNA replication"/>
    <property type="evidence" value="ECO:0007669"/>
    <property type="project" value="InterPro"/>
</dbReference>
<dbReference type="Pfam" id="PF02747">
    <property type="entry name" value="PCNA_C"/>
    <property type="match status" value="1"/>
</dbReference>
<dbReference type="Gene3D" id="3.70.10.10">
    <property type="match status" value="1"/>
</dbReference>
<protein>
    <recommendedName>
        <fullName evidence="6">Proliferating cell nuclear antigen PCNA N-terminal domain-containing protein</fullName>
    </recommendedName>
</protein>
<dbReference type="PANTHER" id="PTHR11352:SF0">
    <property type="entry name" value="PROLIFERATING CELL NUCLEAR ANTIGEN"/>
    <property type="match status" value="1"/>
</dbReference>
<dbReference type="InterPro" id="IPR022648">
    <property type="entry name" value="Pr_cel_nuc_antig_N"/>
</dbReference>
<reference evidence="5" key="1">
    <citation type="journal article" date="2020" name="Nature">
        <title>Giant virus diversity and host interactions through global metagenomics.</title>
        <authorList>
            <person name="Schulz F."/>
            <person name="Roux S."/>
            <person name="Paez-Espino D."/>
            <person name="Jungbluth S."/>
            <person name="Walsh D.A."/>
            <person name="Denef V.J."/>
            <person name="McMahon K.D."/>
            <person name="Konstantinidis K.T."/>
            <person name="Eloe-Fadrosh E.A."/>
            <person name="Kyrpides N.C."/>
            <person name="Woyke T."/>
        </authorList>
    </citation>
    <scope>NUCLEOTIDE SEQUENCE</scope>
    <source>
        <strain evidence="5">GVMAG-M-3300020185-18</strain>
    </source>
</reference>
<evidence type="ECO:0000256" key="1">
    <source>
        <dbReference type="ARBA" id="ARBA00010462"/>
    </source>
</evidence>
<dbReference type="Pfam" id="PF00705">
    <property type="entry name" value="PCNA_N"/>
    <property type="match status" value="1"/>
</dbReference>
<keyword evidence="2" id="KW-0238">DNA-binding</keyword>
<dbReference type="GO" id="GO:0030337">
    <property type="term" value="F:DNA polymerase processivity factor activity"/>
    <property type="evidence" value="ECO:0007669"/>
    <property type="project" value="InterPro"/>
</dbReference>
<dbReference type="GO" id="GO:0003677">
    <property type="term" value="F:DNA binding"/>
    <property type="evidence" value="ECO:0007669"/>
    <property type="project" value="UniProtKB-KW"/>
</dbReference>
<dbReference type="InterPro" id="IPR022649">
    <property type="entry name" value="Pr_cel_nuc_antig_C"/>
</dbReference>
<dbReference type="AlphaFoldDB" id="A0A6C0C2F0"/>
<evidence type="ECO:0000313" key="5">
    <source>
        <dbReference type="EMBL" id="QHS98482.1"/>
    </source>
</evidence>
<dbReference type="GO" id="GO:0006272">
    <property type="term" value="P:leading strand elongation"/>
    <property type="evidence" value="ECO:0007669"/>
    <property type="project" value="TreeGrafter"/>
</dbReference>
<dbReference type="NCBIfam" id="TIGR00590">
    <property type="entry name" value="pcna"/>
    <property type="match status" value="1"/>
</dbReference>
<dbReference type="InterPro" id="IPR046938">
    <property type="entry name" value="DNA_clamp_sf"/>
</dbReference>
<comment type="similarity">
    <text evidence="1">Belongs to the PCNA family.</text>
</comment>
<evidence type="ECO:0000256" key="2">
    <source>
        <dbReference type="ARBA" id="ARBA00023125"/>
    </source>
</evidence>
<sequence length="276" mass="31764">MKFIIEKKEKVKQFATIFRHAKSLCENVNLYLNDIGLYIQGMTSCHTSLFELKLSNDWFAEYICERDKIIGVNCELLFKCIDCLQEGQKIIISQVKDRLCLQFTGGKNNIDKNFEMPLITLEEERLEVPAADYDTDITIDSHKFTELINELSIFGEDIRMNCVNNQDDSVFTLTGSGISTGSMIVNIKEEDMIEWCCLDNLNLNLLFSVEYLKNICQFSKINRCLILSISENLPLRISYSLSSWMDKATKGEKEEIDTTMDESNNITFFVAPKIED</sequence>
<feature type="domain" description="Proliferating cell nuclear antigen PCNA N-terminal" evidence="3">
    <location>
        <begin position="16"/>
        <end position="122"/>
    </location>
</feature>
<proteinExistence type="inferred from homology"/>